<accession>A0ABQ4SFK8</accession>
<organism evidence="1 2">
    <name type="scientific">Methylobacterium isbiliense</name>
    <dbReference type="NCBI Taxonomy" id="315478"/>
    <lineage>
        <taxon>Bacteria</taxon>
        <taxon>Pseudomonadati</taxon>
        <taxon>Pseudomonadota</taxon>
        <taxon>Alphaproteobacteria</taxon>
        <taxon>Hyphomicrobiales</taxon>
        <taxon>Methylobacteriaceae</taxon>
        <taxon>Methylobacterium</taxon>
    </lineage>
</organism>
<evidence type="ECO:0008006" key="3">
    <source>
        <dbReference type="Google" id="ProtNLM"/>
    </source>
</evidence>
<sequence length="155" mass="16394">MADQTLGFAAQVSAWVRETEQRMTAVFRESAQRVIAEAQKPVAQGGRMRVDTGFLRASGTASLNGLPPATRDRPGEGTFVYNPAAAALVIAGAGIGDTIHFGWTASYARHREYGTSSQAPDAFMRTAAQQWPAIVARVSGELQSRSLSGGATPGR</sequence>
<comment type="caution">
    <text evidence="1">The sequence shown here is derived from an EMBL/GenBank/DDBJ whole genome shotgun (WGS) entry which is preliminary data.</text>
</comment>
<reference evidence="1" key="2">
    <citation type="submission" date="2021-08" db="EMBL/GenBank/DDBJ databases">
        <authorList>
            <person name="Tani A."/>
            <person name="Ola A."/>
            <person name="Ogura Y."/>
            <person name="Katsura K."/>
            <person name="Hayashi T."/>
        </authorList>
    </citation>
    <scope>NUCLEOTIDE SEQUENCE</scope>
    <source>
        <strain evidence="1">DSM 17168</strain>
    </source>
</reference>
<dbReference type="EMBL" id="BPQQ01000028">
    <property type="protein sequence ID" value="GJE00549.1"/>
    <property type="molecule type" value="Genomic_DNA"/>
</dbReference>
<name>A0ABQ4SFK8_9HYPH</name>
<evidence type="ECO:0000313" key="2">
    <source>
        <dbReference type="Proteomes" id="UP001055153"/>
    </source>
</evidence>
<dbReference type="Proteomes" id="UP001055153">
    <property type="component" value="Unassembled WGS sequence"/>
</dbReference>
<gene>
    <name evidence="1" type="ORF">GMJLKIPL_2472</name>
</gene>
<evidence type="ECO:0000313" key="1">
    <source>
        <dbReference type="EMBL" id="GJE00549.1"/>
    </source>
</evidence>
<keyword evidence="2" id="KW-1185">Reference proteome</keyword>
<reference evidence="1" key="1">
    <citation type="journal article" date="2021" name="Front. Microbiol.">
        <title>Comprehensive Comparative Genomics and Phenotyping of Methylobacterium Species.</title>
        <authorList>
            <person name="Alessa O."/>
            <person name="Ogura Y."/>
            <person name="Fujitani Y."/>
            <person name="Takami H."/>
            <person name="Hayashi T."/>
            <person name="Sahin N."/>
            <person name="Tani A."/>
        </authorList>
    </citation>
    <scope>NUCLEOTIDE SEQUENCE</scope>
    <source>
        <strain evidence="1">DSM 17168</strain>
    </source>
</reference>
<proteinExistence type="predicted"/>
<protein>
    <recommendedName>
        <fullName evidence="3">HK97 gp10 family phage protein</fullName>
    </recommendedName>
</protein>